<keyword evidence="5" id="KW-1185">Reference proteome</keyword>
<gene>
    <name evidence="4" type="ORF">QCA50_014223</name>
</gene>
<proteinExistence type="predicted"/>
<dbReference type="PANTHER" id="PTHR45737">
    <property type="entry name" value="VON WILLEBRAND FACTOR A DOMAIN-CONTAINING PROTEIN 5A"/>
    <property type="match status" value="1"/>
</dbReference>
<dbReference type="SMART" id="SM00327">
    <property type="entry name" value="VWA"/>
    <property type="match status" value="1"/>
</dbReference>
<reference evidence="4 5" key="1">
    <citation type="submission" date="2022-09" db="EMBL/GenBank/DDBJ databases">
        <authorList>
            <person name="Palmer J.M."/>
        </authorList>
    </citation>
    <scope>NUCLEOTIDE SEQUENCE [LARGE SCALE GENOMIC DNA]</scope>
    <source>
        <strain evidence="4 5">DSM 7382</strain>
    </source>
</reference>
<comment type="caution">
    <text evidence="4">The sequence shown here is derived from an EMBL/GenBank/DDBJ whole genome shotgun (WGS) entry which is preliminary data.</text>
</comment>
<dbReference type="Proteomes" id="UP001385951">
    <property type="component" value="Unassembled WGS sequence"/>
</dbReference>
<feature type="domain" description="VWFA" evidence="2">
    <location>
        <begin position="278"/>
        <end position="452"/>
    </location>
</feature>
<dbReference type="Pfam" id="PF13768">
    <property type="entry name" value="VWA_3"/>
    <property type="match status" value="1"/>
</dbReference>
<feature type="compositionally biased region" description="Low complexity" evidence="1">
    <location>
        <begin position="704"/>
        <end position="719"/>
    </location>
</feature>
<evidence type="ECO:0000259" key="3">
    <source>
        <dbReference type="PROSITE" id="PS51468"/>
    </source>
</evidence>
<dbReference type="InterPro" id="IPR013694">
    <property type="entry name" value="VIT"/>
</dbReference>
<dbReference type="SMART" id="SM00609">
    <property type="entry name" value="VIT"/>
    <property type="match status" value="1"/>
</dbReference>
<dbReference type="InterPro" id="IPR036465">
    <property type="entry name" value="vWFA_dom_sf"/>
</dbReference>
<name>A0AAW0FMG5_9APHY</name>
<dbReference type="PROSITE" id="PS51468">
    <property type="entry name" value="VIT"/>
    <property type="match status" value="1"/>
</dbReference>
<evidence type="ECO:0000256" key="1">
    <source>
        <dbReference type="SAM" id="MobiDB-lite"/>
    </source>
</evidence>
<evidence type="ECO:0000313" key="5">
    <source>
        <dbReference type="Proteomes" id="UP001385951"/>
    </source>
</evidence>
<dbReference type="SUPFAM" id="SSF53300">
    <property type="entry name" value="vWA-like"/>
    <property type="match status" value="1"/>
</dbReference>
<dbReference type="PROSITE" id="PS50234">
    <property type="entry name" value="VWFA"/>
    <property type="match status" value="1"/>
</dbReference>
<dbReference type="Pfam" id="PF08487">
    <property type="entry name" value="VIT"/>
    <property type="match status" value="1"/>
</dbReference>
<accession>A0AAW0FMG5</accession>
<feature type="region of interest" description="Disordered" evidence="1">
    <location>
        <begin position="682"/>
        <end position="744"/>
    </location>
</feature>
<dbReference type="AlphaFoldDB" id="A0AAW0FMG5"/>
<protein>
    <submittedName>
        <fullName evidence="4">Uncharacterized protein</fullName>
    </submittedName>
</protein>
<dbReference type="Gene3D" id="3.40.50.410">
    <property type="entry name" value="von Willebrand factor, type A domain"/>
    <property type="match status" value="1"/>
</dbReference>
<dbReference type="InterPro" id="IPR002035">
    <property type="entry name" value="VWF_A"/>
</dbReference>
<evidence type="ECO:0000259" key="2">
    <source>
        <dbReference type="PROSITE" id="PS50234"/>
    </source>
</evidence>
<organism evidence="4 5">
    <name type="scientific">Cerrena zonata</name>
    <dbReference type="NCBI Taxonomy" id="2478898"/>
    <lineage>
        <taxon>Eukaryota</taxon>
        <taxon>Fungi</taxon>
        <taxon>Dikarya</taxon>
        <taxon>Basidiomycota</taxon>
        <taxon>Agaricomycotina</taxon>
        <taxon>Agaricomycetes</taxon>
        <taxon>Polyporales</taxon>
        <taxon>Cerrenaceae</taxon>
        <taxon>Cerrena</taxon>
    </lineage>
</organism>
<feature type="domain" description="VIT" evidence="3">
    <location>
        <begin position="7"/>
        <end position="137"/>
    </location>
</feature>
<feature type="compositionally biased region" description="Pro residues" evidence="1">
    <location>
        <begin position="730"/>
        <end position="741"/>
    </location>
</feature>
<sequence>MSGQPFSGIVYGSPESGLIHLPLVEVKVRALVVDVSARVTLSQVFVNQDPDRTPRAKYVFPIPAGAAVCAFEMHTEDGRIIRGIAKEREQAHREHEQALNSGKLTSLVEWATDDIFTISVGSVPIKQRVTTHLTYVVDLMSNDIASQIRLQLPMYIGERYGKLPATMEGASQGSSRTRVRIVVAIQTKGAIKAINCPTHPSISISPYQTHRGHSSRHRMIARLRSKEFLQRDFVLVIEAHGLDVPRCFVEYGPTGSGTVALQLTMVPKFESAPMISKEYIFLVDCSGSMGQENRIENAKVALVALLQTLPKHGTFFNILRFGNSTTSLYSSSQAYSENTLRQAKSHIDLIDADYGGTEICLALQTVFRNRSRSIPSEVFVLTDGEVYDDGAVDSVRIAVSQAAPHAPLHVFVLGIGNTASSAMCQGIADAGNGVYLMTTSAEEILGKTSSLVRAGRTSFIKDVTIDWKVPSPSSIDGAVRFVQDDAFVHQAPLKIESIYPGHRFIVFAIIKHDGFIVPREVTVKGKKGDQDVSIRVPVEYAKFSDELPDIPLIHTLAAQRLVRSILSGNIPMTPLIDEKTAVVRLAEQYQLVTPYTSFIAVEGEGGRSNETPAQVRARHNPTTRTIPVHHSSDDSHPPPRELAGWGEYLTEWISFGTSYLETLGPSLWDTVFRSWWSTPSGNPVAVEDRQETDPVGNVSDGYPSDDYSTMSSLLSYSESDWSDEPRRRPAPPLLDPNPRSPSPQLVLVDDEVQQPSRARLAFPNITPSALPINENVFTLICLQSFDGSFLPSDELSRIVGPTALSLPGGSQIDQKLWATAVAVAYFRKHLGNQQELLDGLVEKAVEFADESGLISTADFEALIEQAKGVVV</sequence>
<dbReference type="EMBL" id="JASBNA010000034">
    <property type="protein sequence ID" value="KAK7682838.1"/>
    <property type="molecule type" value="Genomic_DNA"/>
</dbReference>
<evidence type="ECO:0000313" key="4">
    <source>
        <dbReference type="EMBL" id="KAK7682838.1"/>
    </source>
</evidence>
<dbReference type="PANTHER" id="PTHR45737:SF6">
    <property type="entry name" value="VON WILLEBRAND FACTOR A DOMAIN-CONTAINING PROTEIN 5A"/>
    <property type="match status" value="1"/>
</dbReference>